<proteinExistence type="inferred from homology"/>
<feature type="domain" description="Glycosyl transferase family 51" evidence="13">
    <location>
        <begin position="82"/>
        <end position="237"/>
    </location>
</feature>
<keyword evidence="2 11" id="KW-0997">Cell inner membrane</keyword>
<evidence type="ECO:0000256" key="3">
    <source>
        <dbReference type="ARBA" id="ARBA00022676"/>
    </source>
</evidence>
<dbReference type="Pfam" id="PF00912">
    <property type="entry name" value="Transgly"/>
    <property type="match status" value="1"/>
</dbReference>
<keyword evidence="8 11" id="KW-1133">Transmembrane helix</keyword>
<evidence type="ECO:0000256" key="10">
    <source>
        <dbReference type="ARBA" id="ARBA00023316"/>
    </source>
</evidence>
<feature type="transmembrane region" description="Helical" evidence="11">
    <location>
        <begin position="43"/>
        <end position="65"/>
    </location>
</feature>
<dbReference type="NCBIfam" id="TIGR02070">
    <property type="entry name" value="mono_pep_trsgly"/>
    <property type="match status" value="1"/>
</dbReference>
<keyword evidence="15" id="KW-1185">Reference proteome</keyword>
<keyword evidence="9 11" id="KW-0472">Membrane</keyword>
<evidence type="ECO:0000313" key="14">
    <source>
        <dbReference type="EMBL" id="MDT0681849.1"/>
    </source>
</evidence>
<dbReference type="PANTHER" id="PTHR30400">
    <property type="entry name" value="MONOFUNCTIONAL BIOSYNTHETIC PEPTIDOGLYCAN TRANSGLYCOSYLASE"/>
    <property type="match status" value="1"/>
</dbReference>
<evidence type="ECO:0000256" key="6">
    <source>
        <dbReference type="ARBA" id="ARBA00022960"/>
    </source>
</evidence>
<dbReference type="PANTHER" id="PTHR30400:SF0">
    <property type="entry name" value="BIOSYNTHETIC PEPTIDOGLYCAN TRANSGLYCOSYLASE"/>
    <property type="match status" value="1"/>
</dbReference>
<comment type="function">
    <text evidence="11">Peptidoglycan polymerase that catalyzes glycan chain elongation from lipid-linked precursors.</text>
</comment>
<dbReference type="EC" id="2.4.99.28" evidence="11"/>
<comment type="pathway">
    <text evidence="11">Cell wall biogenesis; peptidoglycan biosynthesis.</text>
</comment>
<evidence type="ECO:0000256" key="9">
    <source>
        <dbReference type="ARBA" id="ARBA00023136"/>
    </source>
</evidence>
<keyword evidence="7 11" id="KW-0573">Peptidoglycan synthesis</keyword>
<protein>
    <recommendedName>
        <fullName evidence="11">Biosynthetic peptidoglycan transglycosylase</fullName>
        <ecNumber evidence="11">2.4.99.28</ecNumber>
    </recommendedName>
    <alternativeName>
        <fullName evidence="11">Glycan polymerase</fullName>
    </alternativeName>
    <alternativeName>
        <fullName evidence="11">Peptidoglycan glycosyltransferase MtgA</fullName>
        <shortName evidence="11">PGT</shortName>
    </alternativeName>
</protein>
<evidence type="ECO:0000256" key="7">
    <source>
        <dbReference type="ARBA" id="ARBA00022984"/>
    </source>
</evidence>
<accession>A0ABU3DDR2</accession>
<organism evidence="14 15">
    <name type="scientific">Tropicimonas omnivorans</name>
    <dbReference type="NCBI Taxonomy" id="3075590"/>
    <lineage>
        <taxon>Bacteria</taxon>
        <taxon>Pseudomonadati</taxon>
        <taxon>Pseudomonadota</taxon>
        <taxon>Alphaproteobacteria</taxon>
        <taxon>Rhodobacterales</taxon>
        <taxon>Roseobacteraceae</taxon>
        <taxon>Tropicimonas</taxon>
    </lineage>
</organism>
<keyword evidence="3 11" id="KW-0328">Glycosyltransferase</keyword>
<gene>
    <name evidence="11 14" type="primary">mtgA</name>
    <name evidence="14" type="ORF">RM543_04060</name>
</gene>
<comment type="caution">
    <text evidence="14">The sequence shown here is derived from an EMBL/GenBank/DDBJ whole genome shotgun (WGS) entry which is preliminary data.</text>
</comment>
<comment type="similarity">
    <text evidence="11">Belongs to the glycosyltransferase 51 family.</text>
</comment>
<dbReference type="InterPro" id="IPR011812">
    <property type="entry name" value="Pep_trsgly"/>
</dbReference>
<reference evidence="14 15" key="1">
    <citation type="submission" date="2023-09" db="EMBL/GenBank/DDBJ databases">
        <authorList>
            <person name="Rey-Velasco X."/>
        </authorList>
    </citation>
    <scope>NUCLEOTIDE SEQUENCE [LARGE SCALE GENOMIC DNA]</scope>
    <source>
        <strain evidence="14 15">F158</strain>
    </source>
</reference>
<keyword evidence="1 11" id="KW-1003">Cell membrane</keyword>
<evidence type="ECO:0000256" key="4">
    <source>
        <dbReference type="ARBA" id="ARBA00022679"/>
    </source>
</evidence>
<name>A0ABU3DDR2_9RHOB</name>
<keyword evidence="6 11" id="KW-0133">Cell shape</keyword>
<dbReference type="HAMAP" id="MF_00766">
    <property type="entry name" value="PGT_MtgA"/>
    <property type="match status" value="1"/>
</dbReference>
<dbReference type="Proteomes" id="UP001265259">
    <property type="component" value="Unassembled WGS sequence"/>
</dbReference>
<evidence type="ECO:0000256" key="5">
    <source>
        <dbReference type="ARBA" id="ARBA00022692"/>
    </source>
</evidence>
<keyword evidence="4 11" id="KW-0808">Transferase</keyword>
<dbReference type="GO" id="GO:0016757">
    <property type="term" value="F:glycosyltransferase activity"/>
    <property type="evidence" value="ECO:0007669"/>
    <property type="project" value="UniProtKB-KW"/>
</dbReference>
<evidence type="ECO:0000313" key="15">
    <source>
        <dbReference type="Proteomes" id="UP001265259"/>
    </source>
</evidence>
<evidence type="ECO:0000256" key="1">
    <source>
        <dbReference type="ARBA" id="ARBA00022475"/>
    </source>
</evidence>
<feature type="region of interest" description="Disordered" evidence="12">
    <location>
        <begin position="1"/>
        <end position="30"/>
    </location>
</feature>
<dbReference type="InterPro" id="IPR001264">
    <property type="entry name" value="Glyco_trans_51"/>
</dbReference>
<dbReference type="Gene3D" id="1.10.3810.10">
    <property type="entry name" value="Biosynthetic peptidoglycan transglycosylase-like"/>
    <property type="match status" value="1"/>
</dbReference>
<dbReference type="InterPro" id="IPR023346">
    <property type="entry name" value="Lysozyme-like_dom_sf"/>
</dbReference>
<dbReference type="EMBL" id="JAVRHL010000001">
    <property type="protein sequence ID" value="MDT0681849.1"/>
    <property type="molecule type" value="Genomic_DNA"/>
</dbReference>
<comment type="catalytic activity">
    <reaction evidence="11">
        <text>[GlcNAc-(1-&gt;4)-Mur2Ac(oyl-L-Ala-gamma-D-Glu-L-Lys-D-Ala-D-Ala)](n)-di-trans,octa-cis-undecaprenyl diphosphate + beta-D-GlcNAc-(1-&gt;4)-Mur2Ac(oyl-L-Ala-gamma-D-Glu-L-Lys-D-Ala-D-Ala)-di-trans,octa-cis-undecaprenyl diphosphate = [GlcNAc-(1-&gt;4)-Mur2Ac(oyl-L-Ala-gamma-D-Glu-L-Lys-D-Ala-D-Ala)](n+1)-di-trans,octa-cis-undecaprenyl diphosphate + di-trans,octa-cis-undecaprenyl diphosphate + H(+)</text>
        <dbReference type="Rhea" id="RHEA:23708"/>
        <dbReference type="Rhea" id="RHEA-COMP:9602"/>
        <dbReference type="Rhea" id="RHEA-COMP:9603"/>
        <dbReference type="ChEBI" id="CHEBI:15378"/>
        <dbReference type="ChEBI" id="CHEBI:58405"/>
        <dbReference type="ChEBI" id="CHEBI:60033"/>
        <dbReference type="ChEBI" id="CHEBI:78435"/>
        <dbReference type="EC" id="2.4.99.28"/>
    </reaction>
</comment>
<dbReference type="InterPro" id="IPR036950">
    <property type="entry name" value="PBP_transglycosylase"/>
</dbReference>
<keyword evidence="10 11" id="KW-0961">Cell wall biogenesis/degradation</keyword>
<dbReference type="SUPFAM" id="SSF53955">
    <property type="entry name" value="Lysozyme-like"/>
    <property type="match status" value="1"/>
</dbReference>
<evidence type="ECO:0000256" key="8">
    <source>
        <dbReference type="ARBA" id="ARBA00022989"/>
    </source>
</evidence>
<evidence type="ECO:0000256" key="12">
    <source>
        <dbReference type="SAM" id="MobiDB-lite"/>
    </source>
</evidence>
<sequence length="256" mass="28081">MARSTRSGGAGRKSPPRSGTGRGRDRPAASPVKRARRWAIRQALRLFGVFVILLFLAILIFRFVAPPTTWTMVSEGRRLDGITREWVPVDEIAPVMLRSAVAAEDANFCLHWGFDMSAIRRALNEGAIRGASTLSQQTVKNVFLWQHRSWARKALEAGITPVAEIVWPKRRILELYLNVAEFGEGIFGIEAAANFYFGTTAAKLTARQAGLLAAALPAPKARNPSAPPDWMRRRGAAIEDGAATIARDGRAACFED</sequence>
<dbReference type="RefSeq" id="WP_311689609.1">
    <property type="nucleotide sequence ID" value="NZ_JAVRHL010000001.1"/>
</dbReference>
<evidence type="ECO:0000256" key="2">
    <source>
        <dbReference type="ARBA" id="ARBA00022519"/>
    </source>
</evidence>
<evidence type="ECO:0000256" key="11">
    <source>
        <dbReference type="HAMAP-Rule" id="MF_00766"/>
    </source>
</evidence>
<evidence type="ECO:0000259" key="13">
    <source>
        <dbReference type="Pfam" id="PF00912"/>
    </source>
</evidence>
<keyword evidence="5 11" id="KW-0812">Transmembrane</keyword>
<comment type="subcellular location">
    <subcellularLocation>
        <location evidence="11">Cell inner membrane</location>
        <topology evidence="11">Single-pass membrane protein</topology>
    </subcellularLocation>
</comment>